<dbReference type="PaxDb" id="55529-EKX52416"/>
<evidence type="ECO:0000313" key="4">
    <source>
        <dbReference type="EnsemblProtists" id="EKX52416"/>
    </source>
</evidence>
<name>L1JV26_GUITC</name>
<keyword evidence="1" id="KW-0812">Transmembrane</keyword>
<protein>
    <recommendedName>
        <fullName evidence="2">Cytochrome b5 heme-binding domain-containing protein</fullName>
    </recommendedName>
</protein>
<feature type="non-terminal residue" evidence="3">
    <location>
        <position position="435"/>
    </location>
</feature>
<accession>L1JV26</accession>
<keyword evidence="5" id="KW-1185">Reference proteome</keyword>
<dbReference type="HOGENOM" id="CLU_030320_1_0_1"/>
<keyword evidence="1" id="KW-1133">Transmembrane helix</keyword>
<evidence type="ECO:0000259" key="2">
    <source>
        <dbReference type="PROSITE" id="PS50255"/>
    </source>
</evidence>
<dbReference type="InterPro" id="IPR001199">
    <property type="entry name" value="Cyt_B5-like_heme/steroid-bd"/>
</dbReference>
<dbReference type="PANTHER" id="PTHR19353">
    <property type="entry name" value="FATTY ACID DESATURASE 2"/>
    <property type="match status" value="1"/>
</dbReference>
<dbReference type="PANTHER" id="PTHR19353:SF75">
    <property type="entry name" value="FATTY ACID DESATURASE, PUTATIVE-RELATED"/>
    <property type="match status" value="1"/>
</dbReference>
<dbReference type="InterPro" id="IPR005804">
    <property type="entry name" value="FA_desaturase_dom"/>
</dbReference>
<dbReference type="GO" id="GO:0006629">
    <property type="term" value="P:lipid metabolic process"/>
    <property type="evidence" value="ECO:0007669"/>
    <property type="project" value="InterPro"/>
</dbReference>
<organism evidence="3">
    <name type="scientific">Guillardia theta (strain CCMP2712)</name>
    <name type="common">Cryptophyte</name>
    <dbReference type="NCBI Taxonomy" id="905079"/>
    <lineage>
        <taxon>Eukaryota</taxon>
        <taxon>Cryptophyceae</taxon>
        <taxon>Pyrenomonadales</taxon>
        <taxon>Geminigeraceae</taxon>
        <taxon>Guillardia</taxon>
    </lineage>
</organism>
<gene>
    <name evidence="3" type="ORF">GUITHDRAFT_161182</name>
</gene>
<feature type="domain" description="Cytochrome b5 heme-binding" evidence="2">
    <location>
        <begin position="11"/>
        <end position="69"/>
    </location>
</feature>
<dbReference type="GO" id="GO:0016020">
    <property type="term" value="C:membrane"/>
    <property type="evidence" value="ECO:0007669"/>
    <property type="project" value="TreeGrafter"/>
</dbReference>
<dbReference type="EMBL" id="JH992972">
    <property type="protein sequence ID" value="EKX52416.1"/>
    <property type="molecule type" value="Genomic_DNA"/>
</dbReference>
<dbReference type="Proteomes" id="UP000011087">
    <property type="component" value="Unassembled WGS sequence"/>
</dbReference>
<dbReference type="CDD" id="cd03506">
    <property type="entry name" value="Delta6-FADS-like"/>
    <property type="match status" value="1"/>
</dbReference>
<dbReference type="RefSeq" id="XP_005839396.1">
    <property type="nucleotide sequence ID" value="XM_005839339.1"/>
</dbReference>
<evidence type="ECO:0000313" key="3">
    <source>
        <dbReference type="EMBL" id="EKX52416.1"/>
    </source>
</evidence>
<sequence>MADRRLKGNEVVLEGYVYDLDAFSKVHPGGADALRVFGGSDATTHYYMLHPHKEIRVKALEPFRLRKAEAPVHDLCCERVMPDTIEQKGSGSAHGDLVFKLNTPAFQDLKSRVQKAIPYQFATSEWYVKACLIMILNVSMEYLIVRDGPSLLKASVLGLSMALIGLCIQHDANHGAVSKSGWVNRFWGYTQDWIGGSSLLWRHHHVLMHHADTNVNGDDPDITGDLIRFNKLTNWKGHHKWQALYTWFLLPLLPFRWHFSEIFDLINMKHLDRSISPMAQTDARIALFLRQMPFFFMLRFYALPLYFYPSFFTLFCHFVCLAVGGSYLGFNFVISHNFEGARSVLDSTDRSKHEKRDWSFDQVETSSTVGGRVLGYLHGGLNYQIEHHLFPRISHVHYHKLAPVVRQWCLDHGLKYTYYPTVFHNVLSTYRYLNA</sequence>
<proteinExistence type="predicted"/>
<dbReference type="SUPFAM" id="SSF55856">
    <property type="entry name" value="Cytochrome b5-like heme/steroid binding domain"/>
    <property type="match status" value="1"/>
</dbReference>
<dbReference type="Pfam" id="PF00487">
    <property type="entry name" value="FA_desaturase"/>
    <property type="match status" value="1"/>
</dbReference>
<reference evidence="4" key="3">
    <citation type="submission" date="2015-06" db="UniProtKB">
        <authorList>
            <consortium name="EnsemblProtists"/>
        </authorList>
    </citation>
    <scope>IDENTIFICATION</scope>
</reference>
<keyword evidence="1" id="KW-0472">Membrane</keyword>
<dbReference type="PROSITE" id="PS50255">
    <property type="entry name" value="CYTOCHROME_B5_2"/>
    <property type="match status" value="1"/>
</dbReference>
<dbReference type="EnsemblProtists" id="EKX52416">
    <property type="protein sequence ID" value="EKX52416"/>
    <property type="gene ID" value="GUITHDRAFT_161182"/>
</dbReference>
<dbReference type="OMA" id="GWHHRHY"/>
<dbReference type="KEGG" id="gtt:GUITHDRAFT_161182"/>
<dbReference type="Pfam" id="PF00173">
    <property type="entry name" value="Cyt-b5"/>
    <property type="match status" value="1"/>
</dbReference>
<dbReference type="PIRSF" id="PIRSF015921">
    <property type="entry name" value="FA_sphinglp_des"/>
    <property type="match status" value="1"/>
</dbReference>
<dbReference type="AlphaFoldDB" id="L1JV26"/>
<evidence type="ECO:0000313" key="5">
    <source>
        <dbReference type="Proteomes" id="UP000011087"/>
    </source>
</evidence>
<feature type="transmembrane region" description="Helical" evidence="1">
    <location>
        <begin position="312"/>
        <end position="334"/>
    </location>
</feature>
<dbReference type="OrthoDB" id="260519at2759"/>
<dbReference type="InterPro" id="IPR012171">
    <property type="entry name" value="Fatty_acid_desaturase"/>
</dbReference>
<reference evidence="3 5" key="1">
    <citation type="journal article" date="2012" name="Nature">
        <title>Algal genomes reveal evolutionary mosaicism and the fate of nucleomorphs.</title>
        <authorList>
            <consortium name="DOE Joint Genome Institute"/>
            <person name="Curtis B.A."/>
            <person name="Tanifuji G."/>
            <person name="Burki F."/>
            <person name="Gruber A."/>
            <person name="Irimia M."/>
            <person name="Maruyama S."/>
            <person name="Arias M.C."/>
            <person name="Ball S.G."/>
            <person name="Gile G.H."/>
            <person name="Hirakawa Y."/>
            <person name="Hopkins J.F."/>
            <person name="Kuo A."/>
            <person name="Rensing S.A."/>
            <person name="Schmutz J."/>
            <person name="Symeonidi A."/>
            <person name="Elias M."/>
            <person name="Eveleigh R.J."/>
            <person name="Herman E.K."/>
            <person name="Klute M.J."/>
            <person name="Nakayama T."/>
            <person name="Obornik M."/>
            <person name="Reyes-Prieto A."/>
            <person name="Armbrust E.V."/>
            <person name="Aves S.J."/>
            <person name="Beiko R.G."/>
            <person name="Coutinho P."/>
            <person name="Dacks J.B."/>
            <person name="Durnford D.G."/>
            <person name="Fast N.M."/>
            <person name="Green B.R."/>
            <person name="Grisdale C.J."/>
            <person name="Hempel F."/>
            <person name="Henrissat B."/>
            <person name="Hoppner M.P."/>
            <person name="Ishida K."/>
            <person name="Kim E."/>
            <person name="Koreny L."/>
            <person name="Kroth P.G."/>
            <person name="Liu Y."/>
            <person name="Malik S.B."/>
            <person name="Maier U.G."/>
            <person name="McRose D."/>
            <person name="Mock T."/>
            <person name="Neilson J.A."/>
            <person name="Onodera N.T."/>
            <person name="Poole A.M."/>
            <person name="Pritham E.J."/>
            <person name="Richards T.A."/>
            <person name="Rocap G."/>
            <person name="Roy S.W."/>
            <person name="Sarai C."/>
            <person name="Schaack S."/>
            <person name="Shirato S."/>
            <person name="Slamovits C.H."/>
            <person name="Spencer D.F."/>
            <person name="Suzuki S."/>
            <person name="Worden A.Z."/>
            <person name="Zauner S."/>
            <person name="Barry K."/>
            <person name="Bell C."/>
            <person name="Bharti A.K."/>
            <person name="Crow J.A."/>
            <person name="Grimwood J."/>
            <person name="Kramer R."/>
            <person name="Lindquist E."/>
            <person name="Lucas S."/>
            <person name="Salamov A."/>
            <person name="McFadden G.I."/>
            <person name="Lane C.E."/>
            <person name="Keeling P.J."/>
            <person name="Gray M.W."/>
            <person name="Grigoriev I.V."/>
            <person name="Archibald J.M."/>
        </authorList>
    </citation>
    <scope>NUCLEOTIDE SEQUENCE</scope>
    <source>
        <strain evidence="3 5">CCMP2712</strain>
    </source>
</reference>
<dbReference type="InterPro" id="IPR036400">
    <property type="entry name" value="Cyt_B5-like_heme/steroid_sf"/>
</dbReference>
<dbReference type="GO" id="GO:0016717">
    <property type="term" value="F:oxidoreductase activity, acting on paired donors, with oxidation of a pair of donors resulting in the reduction of molecular oxygen to two molecules of water"/>
    <property type="evidence" value="ECO:0007669"/>
    <property type="project" value="TreeGrafter"/>
</dbReference>
<dbReference type="GeneID" id="17309410"/>
<reference evidence="5" key="2">
    <citation type="submission" date="2012-11" db="EMBL/GenBank/DDBJ databases">
        <authorList>
            <person name="Kuo A."/>
            <person name="Curtis B.A."/>
            <person name="Tanifuji G."/>
            <person name="Burki F."/>
            <person name="Gruber A."/>
            <person name="Irimia M."/>
            <person name="Maruyama S."/>
            <person name="Arias M.C."/>
            <person name="Ball S.G."/>
            <person name="Gile G.H."/>
            <person name="Hirakawa Y."/>
            <person name="Hopkins J.F."/>
            <person name="Rensing S.A."/>
            <person name="Schmutz J."/>
            <person name="Symeonidi A."/>
            <person name="Elias M."/>
            <person name="Eveleigh R.J."/>
            <person name="Herman E.K."/>
            <person name="Klute M.J."/>
            <person name="Nakayama T."/>
            <person name="Obornik M."/>
            <person name="Reyes-Prieto A."/>
            <person name="Armbrust E.V."/>
            <person name="Aves S.J."/>
            <person name="Beiko R.G."/>
            <person name="Coutinho P."/>
            <person name="Dacks J.B."/>
            <person name="Durnford D.G."/>
            <person name="Fast N.M."/>
            <person name="Green B.R."/>
            <person name="Grisdale C."/>
            <person name="Hempe F."/>
            <person name="Henrissat B."/>
            <person name="Hoppner M.P."/>
            <person name="Ishida K.-I."/>
            <person name="Kim E."/>
            <person name="Koreny L."/>
            <person name="Kroth P.G."/>
            <person name="Liu Y."/>
            <person name="Malik S.-B."/>
            <person name="Maier U.G."/>
            <person name="McRose D."/>
            <person name="Mock T."/>
            <person name="Neilson J.A."/>
            <person name="Onodera N.T."/>
            <person name="Poole A.M."/>
            <person name="Pritham E.J."/>
            <person name="Richards T.A."/>
            <person name="Rocap G."/>
            <person name="Roy S.W."/>
            <person name="Sarai C."/>
            <person name="Schaack S."/>
            <person name="Shirato S."/>
            <person name="Slamovits C.H."/>
            <person name="Spencer D.F."/>
            <person name="Suzuki S."/>
            <person name="Worden A.Z."/>
            <person name="Zauner S."/>
            <person name="Barry K."/>
            <person name="Bell C."/>
            <person name="Bharti A.K."/>
            <person name="Crow J.A."/>
            <person name="Grimwood J."/>
            <person name="Kramer R."/>
            <person name="Lindquist E."/>
            <person name="Lucas S."/>
            <person name="Salamov A."/>
            <person name="McFadden G.I."/>
            <person name="Lane C.E."/>
            <person name="Keeling P.J."/>
            <person name="Gray M.W."/>
            <person name="Grigoriev I.V."/>
            <person name="Archibald J.M."/>
        </authorList>
    </citation>
    <scope>NUCLEOTIDE SEQUENCE</scope>
    <source>
        <strain evidence="5">CCMP2712</strain>
    </source>
</reference>
<dbReference type="Gene3D" id="3.10.120.10">
    <property type="entry name" value="Cytochrome b5-like heme/steroid binding domain"/>
    <property type="match status" value="1"/>
</dbReference>
<dbReference type="eggNOG" id="KOG4232">
    <property type="taxonomic scope" value="Eukaryota"/>
</dbReference>
<dbReference type="STRING" id="905079.L1JV26"/>
<evidence type="ECO:0000256" key="1">
    <source>
        <dbReference type="SAM" id="Phobius"/>
    </source>
</evidence>